<dbReference type="Gene3D" id="2.30.30.830">
    <property type="match status" value="1"/>
</dbReference>
<evidence type="ECO:0008006" key="5">
    <source>
        <dbReference type="Google" id="ProtNLM"/>
    </source>
</evidence>
<feature type="chain" id="PRO_5008260369" description="Pilus assembly protein PilP" evidence="2">
    <location>
        <begin position="19"/>
        <end position="173"/>
    </location>
</feature>
<dbReference type="PROSITE" id="PS51257">
    <property type="entry name" value="PROKAR_LIPOPROTEIN"/>
    <property type="match status" value="1"/>
</dbReference>
<accession>A0A193LK82</accession>
<dbReference type="Pfam" id="PF04351">
    <property type="entry name" value="PilP"/>
    <property type="match status" value="1"/>
</dbReference>
<evidence type="ECO:0000313" key="4">
    <source>
        <dbReference type="Proteomes" id="UP000092695"/>
    </source>
</evidence>
<dbReference type="RefSeq" id="WP_068618501.1">
    <property type="nucleotide sequence ID" value="NZ_CP016268.1"/>
</dbReference>
<dbReference type="InterPro" id="IPR007446">
    <property type="entry name" value="PilP"/>
</dbReference>
<feature type="region of interest" description="Disordered" evidence="1">
    <location>
        <begin position="65"/>
        <end position="88"/>
    </location>
</feature>
<dbReference type="PIRSF" id="PIRSF016481">
    <property type="entry name" value="Pilus_assembly_PilP"/>
    <property type="match status" value="1"/>
</dbReference>
<name>A0A193LK82_9GAMM</name>
<gene>
    <name evidence="3" type="ORF">BA177_17895</name>
</gene>
<organism evidence="3 4">
    <name type="scientific">Woeseia oceani</name>
    <dbReference type="NCBI Taxonomy" id="1548547"/>
    <lineage>
        <taxon>Bacteria</taxon>
        <taxon>Pseudomonadati</taxon>
        <taxon>Pseudomonadota</taxon>
        <taxon>Gammaproteobacteria</taxon>
        <taxon>Woeseiales</taxon>
        <taxon>Woeseiaceae</taxon>
        <taxon>Woeseia</taxon>
    </lineage>
</organism>
<proteinExistence type="predicted"/>
<sequence>MKASFRITALTLFAASLAACGGNMDDLNQYIDATKARPGGRIEPLPEIKPYEVFTYVADAEGHRSPFVPDSPQAAAGGVGNDTRPDRERSREYLEEFPLDSLRMVGTMELGGTNYGLVQTPAGIIERVVPGNYIGQNDGRIVRVTESEIELVEIISDGIGGYLEREAAVVLTN</sequence>
<dbReference type="EMBL" id="CP016268">
    <property type="protein sequence ID" value="ANO52809.1"/>
    <property type="molecule type" value="Genomic_DNA"/>
</dbReference>
<dbReference type="OrthoDB" id="5296580at2"/>
<dbReference type="KEGG" id="woc:BA177_17895"/>
<dbReference type="Proteomes" id="UP000092695">
    <property type="component" value="Chromosome"/>
</dbReference>
<keyword evidence="4" id="KW-1185">Reference proteome</keyword>
<keyword evidence="2" id="KW-0732">Signal</keyword>
<evidence type="ECO:0000256" key="2">
    <source>
        <dbReference type="SAM" id="SignalP"/>
    </source>
</evidence>
<evidence type="ECO:0000256" key="1">
    <source>
        <dbReference type="SAM" id="MobiDB-lite"/>
    </source>
</evidence>
<evidence type="ECO:0000313" key="3">
    <source>
        <dbReference type="EMBL" id="ANO52809.1"/>
    </source>
</evidence>
<protein>
    <recommendedName>
        <fullName evidence="5">Pilus assembly protein PilP</fullName>
    </recommendedName>
</protein>
<reference evidence="3 4" key="1">
    <citation type="submission" date="2016-06" db="EMBL/GenBank/DDBJ databases">
        <title>Complete genome sequence of a deep-branching marine Gamma Proteobacterium Woeseia oceani type strain XK5.</title>
        <authorList>
            <person name="Mu D."/>
            <person name="Du Z."/>
        </authorList>
    </citation>
    <scope>NUCLEOTIDE SEQUENCE [LARGE SCALE GENOMIC DNA]</scope>
    <source>
        <strain evidence="3 4">XK5</strain>
    </source>
</reference>
<feature type="signal peptide" evidence="2">
    <location>
        <begin position="1"/>
        <end position="18"/>
    </location>
</feature>
<dbReference type="STRING" id="1548547.BA177_17895"/>
<dbReference type="AlphaFoldDB" id="A0A193LK82"/>